<comment type="caution">
    <text evidence="2">The sequence shown here is derived from an EMBL/GenBank/DDBJ whole genome shotgun (WGS) entry which is preliminary data.</text>
</comment>
<keyword evidence="1" id="KW-1133">Transmembrane helix</keyword>
<keyword evidence="1" id="KW-0812">Transmembrane</keyword>
<dbReference type="EMBL" id="CAJNOQ010005377">
    <property type="protein sequence ID" value="CAF1096671.1"/>
    <property type="molecule type" value="Genomic_DNA"/>
</dbReference>
<dbReference type="EMBL" id="CAJOBC010005376">
    <property type="protein sequence ID" value="CAF3861933.1"/>
    <property type="molecule type" value="Genomic_DNA"/>
</dbReference>
<evidence type="ECO:0000256" key="1">
    <source>
        <dbReference type="SAM" id="Phobius"/>
    </source>
</evidence>
<organism evidence="2 4">
    <name type="scientific">Didymodactylos carnosus</name>
    <dbReference type="NCBI Taxonomy" id="1234261"/>
    <lineage>
        <taxon>Eukaryota</taxon>
        <taxon>Metazoa</taxon>
        <taxon>Spiralia</taxon>
        <taxon>Gnathifera</taxon>
        <taxon>Rotifera</taxon>
        <taxon>Eurotatoria</taxon>
        <taxon>Bdelloidea</taxon>
        <taxon>Philodinida</taxon>
        <taxon>Philodinidae</taxon>
        <taxon>Didymodactylos</taxon>
    </lineage>
</organism>
<accession>A0A814NUL0</accession>
<proteinExistence type="predicted"/>
<feature type="transmembrane region" description="Helical" evidence="1">
    <location>
        <begin position="12"/>
        <end position="29"/>
    </location>
</feature>
<dbReference type="AlphaFoldDB" id="A0A814NUL0"/>
<gene>
    <name evidence="2" type="ORF">GPM918_LOCUS18539</name>
    <name evidence="3" type="ORF">SRO942_LOCUS18535</name>
</gene>
<sequence>MKLLNPCREKTFLVTMLMTIGIIMACMAAEHQREKIAEHQGRIFDSDVQDVVGSVLQRVRNNRRAACDRP</sequence>
<name>A0A814NUL0_9BILA</name>
<dbReference type="Proteomes" id="UP000663829">
    <property type="component" value="Unassembled WGS sequence"/>
</dbReference>
<dbReference type="PROSITE" id="PS51257">
    <property type="entry name" value="PROKAR_LIPOPROTEIN"/>
    <property type="match status" value="1"/>
</dbReference>
<evidence type="ECO:0000313" key="2">
    <source>
        <dbReference type="EMBL" id="CAF1096671.1"/>
    </source>
</evidence>
<evidence type="ECO:0000313" key="4">
    <source>
        <dbReference type="Proteomes" id="UP000663829"/>
    </source>
</evidence>
<keyword evidence="1" id="KW-0472">Membrane</keyword>
<dbReference type="Proteomes" id="UP000681722">
    <property type="component" value="Unassembled WGS sequence"/>
</dbReference>
<evidence type="ECO:0000313" key="3">
    <source>
        <dbReference type="EMBL" id="CAF3861933.1"/>
    </source>
</evidence>
<protein>
    <submittedName>
        <fullName evidence="2">Uncharacterized protein</fullName>
    </submittedName>
</protein>
<keyword evidence="4" id="KW-1185">Reference proteome</keyword>
<reference evidence="2" key="1">
    <citation type="submission" date="2021-02" db="EMBL/GenBank/DDBJ databases">
        <authorList>
            <person name="Nowell W R."/>
        </authorList>
    </citation>
    <scope>NUCLEOTIDE SEQUENCE</scope>
</reference>